<proteinExistence type="predicted"/>
<name>A0A9D4MBV3_DREPO</name>
<keyword evidence="2" id="KW-1185">Reference proteome</keyword>
<dbReference type="EMBL" id="JAIWYP010000002">
    <property type="protein sequence ID" value="KAH3874475.1"/>
    <property type="molecule type" value="Genomic_DNA"/>
</dbReference>
<comment type="caution">
    <text evidence="1">The sequence shown here is derived from an EMBL/GenBank/DDBJ whole genome shotgun (WGS) entry which is preliminary data.</text>
</comment>
<accession>A0A9D4MBV3</accession>
<evidence type="ECO:0000313" key="1">
    <source>
        <dbReference type="EMBL" id="KAH3874475.1"/>
    </source>
</evidence>
<gene>
    <name evidence="1" type="ORF">DPMN_037720</name>
</gene>
<organism evidence="1 2">
    <name type="scientific">Dreissena polymorpha</name>
    <name type="common">Zebra mussel</name>
    <name type="synonym">Mytilus polymorpha</name>
    <dbReference type="NCBI Taxonomy" id="45954"/>
    <lineage>
        <taxon>Eukaryota</taxon>
        <taxon>Metazoa</taxon>
        <taxon>Spiralia</taxon>
        <taxon>Lophotrochozoa</taxon>
        <taxon>Mollusca</taxon>
        <taxon>Bivalvia</taxon>
        <taxon>Autobranchia</taxon>
        <taxon>Heteroconchia</taxon>
        <taxon>Euheterodonta</taxon>
        <taxon>Imparidentia</taxon>
        <taxon>Neoheterodontei</taxon>
        <taxon>Myida</taxon>
        <taxon>Dreissenoidea</taxon>
        <taxon>Dreissenidae</taxon>
        <taxon>Dreissena</taxon>
    </lineage>
</organism>
<dbReference type="AlphaFoldDB" id="A0A9D4MBV3"/>
<reference evidence="1" key="2">
    <citation type="submission" date="2020-11" db="EMBL/GenBank/DDBJ databases">
        <authorList>
            <person name="McCartney M.A."/>
            <person name="Auch B."/>
            <person name="Kono T."/>
            <person name="Mallez S."/>
            <person name="Becker A."/>
            <person name="Gohl D.M."/>
            <person name="Silverstein K.A.T."/>
            <person name="Koren S."/>
            <person name="Bechman K.B."/>
            <person name="Herman A."/>
            <person name="Abrahante J.E."/>
            <person name="Garbe J."/>
        </authorList>
    </citation>
    <scope>NUCLEOTIDE SEQUENCE</scope>
    <source>
        <strain evidence="1">Duluth1</strain>
        <tissue evidence="1">Whole animal</tissue>
    </source>
</reference>
<reference evidence="1" key="1">
    <citation type="journal article" date="2019" name="bioRxiv">
        <title>The Genome of the Zebra Mussel, Dreissena polymorpha: A Resource for Invasive Species Research.</title>
        <authorList>
            <person name="McCartney M.A."/>
            <person name="Auch B."/>
            <person name="Kono T."/>
            <person name="Mallez S."/>
            <person name="Zhang Y."/>
            <person name="Obille A."/>
            <person name="Becker A."/>
            <person name="Abrahante J.E."/>
            <person name="Garbe J."/>
            <person name="Badalamenti J.P."/>
            <person name="Herman A."/>
            <person name="Mangelson H."/>
            <person name="Liachko I."/>
            <person name="Sullivan S."/>
            <person name="Sone E.D."/>
            <person name="Koren S."/>
            <person name="Silverstein K.A.T."/>
            <person name="Beckman K.B."/>
            <person name="Gohl D.M."/>
        </authorList>
    </citation>
    <scope>NUCLEOTIDE SEQUENCE</scope>
    <source>
        <strain evidence="1">Duluth1</strain>
        <tissue evidence="1">Whole animal</tissue>
    </source>
</reference>
<evidence type="ECO:0000313" key="2">
    <source>
        <dbReference type="Proteomes" id="UP000828390"/>
    </source>
</evidence>
<protein>
    <submittedName>
        <fullName evidence="1">Uncharacterized protein</fullName>
    </submittedName>
</protein>
<sequence>MRGKILKNAFRLKNNLEFSKVGIGKDLTIKQREVNRELRKELTNKRKDDPSKNWGIRPGFHASLSALRIRVPCPRSVYGHGVSFPCTRLLLKPFRVKSSFQTWWYLD</sequence>
<dbReference type="Proteomes" id="UP000828390">
    <property type="component" value="Unassembled WGS sequence"/>
</dbReference>